<gene>
    <name evidence="12" type="ORF">A2627_04185</name>
</gene>
<dbReference type="SUPFAM" id="SSF47323">
    <property type="entry name" value="Anticodon-binding domain of a subclass of class I aminoacyl-tRNA synthetases"/>
    <property type="match status" value="1"/>
</dbReference>
<dbReference type="Proteomes" id="UP000178851">
    <property type="component" value="Unassembled WGS sequence"/>
</dbReference>
<evidence type="ECO:0000256" key="2">
    <source>
        <dbReference type="ARBA" id="ARBA00012838"/>
    </source>
</evidence>
<dbReference type="InterPro" id="IPR023457">
    <property type="entry name" value="Met-tRNA_synth_2"/>
</dbReference>
<keyword evidence="4 10" id="KW-0436">Ligase</keyword>
<evidence type="ECO:0000256" key="5">
    <source>
        <dbReference type="ARBA" id="ARBA00022741"/>
    </source>
</evidence>
<dbReference type="EMBL" id="MGGI01000011">
    <property type="protein sequence ID" value="OGM26746.1"/>
    <property type="molecule type" value="Genomic_DNA"/>
</dbReference>
<reference evidence="12 13" key="1">
    <citation type="journal article" date="2016" name="Nat. Commun.">
        <title>Thousands of microbial genomes shed light on interconnected biogeochemical processes in an aquifer system.</title>
        <authorList>
            <person name="Anantharaman K."/>
            <person name="Brown C.T."/>
            <person name="Hug L.A."/>
            <person name="Sharon I."/>
            <person name="Castelle C.J."/>
            <person name="Probst A.J."/>
            <person name="Thomas B.C."/>
            <person name="Singh A."/>
            <person name="Wilkins M.J."/>
            <person name="Karaoz U."/>
            <person name="Brodie E.L."/>
            <person name="Williams K.H."/>
            <person name="Hubbard S.S."/>
            <person name="Banfield J.F."/>
        </authorList>
    </citation>
    <scope>NUCLEOTIDE SEQUENCE [LARGE SCALE GENOMIC DNA]</scope>
</reference>
<keyword evidence="7 10" id="KW-0648">Protein biosynthesis</keyword>
<evidence type="ECO:0000256" key="8">
    <source>
        <dbReference type="ARBA" id="ARBA00023146"/>
    </source>
</evidence>
<dbReference type="FunFam" id="2.170.220.10:FF:000003">
    <property type="entry name" value="Methionine--tRNA ligase"/>
    <property type="match status" value="1"/>
</dbReference>
<dbReference type="Pfam" id="PF09334">
    <property type="entry name" value="tRNA-synt_1g"/>
    <property type="match status" value="2"/>
</dbReference>
<dbReference type="NCBIfam" id="TIGR00398">
    <property type="entry name" value="metG"/>
    <property type="match status" value="1"/>
</dbReference>
<keyword evidence="5 10" id="KW-0547">Nucleotide-binding</keyword>
<evidence type="ECO:0000256" key="1">
    <source>
        <dbReference type="ARBA" id="ARBA00003314"/>
    </source>
</evidence>
<dbReference type="InterPro" id="IPR014729">
    <property type="entry name" value="Rossmann-like_a/b/a_fold"/>
</dbReference>
<dbReference type="Gene3D" id="1.10.730.10">
    <property type="entry name" value="Isoleucyl-tRNA Synthetase, Domain 1"/>
    <property type="match status" value="1"/>
</dbReference>
<accession>A0A1F7YHD3</accession>
<dbReference type="CDD" id="cd00814">
    <property type="entry name" value="MetRS_core"/>
    <property type="match status" value="1"/>
</dbReference>
<organism evidence="12 13">
    <name type="scientific">Candidatus Woesebacteria bacterium RIFCSPHIGHO2_01_FULL_39_28</name>
    <dbReference type="NCBI Taxonomy" id="1802496"/>
    <lineage>
        <taxon>Bacteria</taxon>
        <taxon>Candidatus Woeseibacteriota</taxon>
    </lineage>
</organism>
<evidence type="ECO:0000256" key="10">
    <source>
        <dbReference type="RuleBase" id="RU363039"/>
    </source>
</evidence>
<dbReference type="GO" id="GO:0006431">
    <property type="term" value="P:methionyl-tRNA aminoacylation"/>
    <property type="evidence" value="ECO:0007669"/>
    <property type="project" value="InterPro"/>
</dbReference>
<dbReference type="InterPro" id="IPR015413">
    <property type="entry name" value="Methionyl/Leucyl_tRNA_Synth"/>
</dbReference>
<sequence>MDMDKRFYVTTPIYYANGAPHVGHFVTTTAADVVARYYRQTIGNNNVFFTTGLDEHGTTVEQSAIKEGYNLKTIQKYVDKRAVEWKKAFEQTGISYNYFVRTTNPKHEEFAKQFIQKLIDNNDVYKSKYYGKYCNGCEKFLTLSDLNKEGYCPLHRPDQVVKVEEKNYFFKLSKYAPKVKKLILENKISIIPESKREEILSRLGGKIEDISISRPKEKVAWGIDFPNDSRQTCYVWIEALINYISSLEITDKKEFWLNAHHFLGKDISWFHNVIWPAMLLSAKYNLFKGTFIHSFVIISGEKISKSKGNIITPKELIEKYGVDGTRYVILSNFPYINDSDITWGHLTEKYNADLANGLGNLVSRVAKLCEQNDLALSSDTNVKPHVSYSSQQGGYHVHIERFEFNLALEEIWRDIKDLDVEISKNHPWDLSKEKAAQPLQKYARELINIAYALKPFLPETAEKIEKQFRGPKIKSEAPLFPRLPTGR</sequence>
<dbReference type="GO" id="GO:0004825">
    <property type="term" value="F:methionine-tRNA ligase activity"/>
    <property type="evidence" value="ECO:0007669"/>
    <property type="project" value="UniProtKB-EC"/>
</dbReference>
<dbReference type="PANTHER" id="PTHR43326:SF1">
    <property type="entry name" value="METHIONINE--TRNA LIGASE, MITOCHONDRIAL"/>
    <property type="match status" value="1"/>
</dbReference>
<evidence type="ECO:0000259" key="11">
    <source>
        <dbReference type="Pfam" id="PF09334"/>
    </source>
</evidence>
<dbReference type="SUPFAM" id="SSF52374">
    <property type="entry name" value="Nucleotidylyl transferase"/>
    <property type="match status" value="1"/>
</dbReference>
<evidence type="ECO:0000313" key="13">
    <source>
        <dbReference type="Proteomes" id="UP000178851"/>
    </source>
</evidence>
<dbReference type="EC" id="6.1.1.10" evidence="2"/>
<dbReference type="PANTHER" id="PTHR43326">
    <property type="entry name" value="METHIONYL-TRNA SYNTHETASE"/>
    <property type="match status" value="1"/>
</dbReference>
<evidence type="ECO:0000256" key="3">
    <source>
        <dbReference type="ARBA" id="ARBA00018753"/>
    </source>
</evidence>
<dbReference type="InterPro" id="IPR033911">
    <property type="entry name" value="MetRS_core"/>
</dbReference>
<feature type="domain" description="Methionyl/Leucyl tRNA synthetase" evidence="11">
    <location>
        <begin position="164"/>
        <end position="365"/>
    </location>
</feature>
<dbReference type="Gene3D" id="2.170.220.10">
    <property type="match status" value="1"/>
</dbReference>
<dbReference type="InterPro" id="IPR009080">
    <property type="entry name" value="tRNAsynth_Ia_anticodon-bd"/>
</dbReference>
<feature type="domain" description="Methionyl/Leucyl tRNA synthetase" evidence="11">
    <location>
        <begin position="7"/>
        <end position="154"/>
    </location>
</feature>
<comment type="function">
    <text evidence="1">Is required not only for elongation of protein synthesis but also for the initiation of all mRNA translation through initiator tRNA(fMet) aminoacylation.</text>
</comment>
<evidence type="ECO:0000256" key="7">
    <source>
        <dbReference type="ARBA" id="ARBA00022917"/>
    </source>
</evidence>
<dbReference type="InterPro" id="IPR014758">
    <property type="entry name" value="Met-tRNA_synth"/>
</dbReference>
<dbReference type="PRINTS" id="PR01041">
    <property type="entry name" value="TRNASYNTHMET"/>
</dbReference>
<comment type="caution">
    <text evidence="12">The sequence shown here is derived from an EMBL/GenBank/DDBJ whole genome shotgun (WGS) entry which is preliminary data.</text>
</comment>
<protein>
    <recommendedName>
        <fullName evidence="3">Methionine--tRNA ligase</fullName>
        <ecNumber evidence="2">6.1.1.10</ecNumber>
    </recommendedName>
    <alternativeName>
        <fullName evidence="9">Methionyl-tRNA synthetase</fullName>
    </alternativeName>
</protein>
<evidence type="ECO:0000256" key="9">
    <source>
        <dbReference type="ARBA" id="ARBA00030904"/>
    </source>
</evidence>
<evidence type="ECO:0000256" key="4">
    <source>
        <dbReference type="ARBA" id="ARBA00022598"/>
    </source>
</evidence>
<name>A0A1F7YHD3_9BACT</name>
<dbReference type="AlphaFoldDB" id="A0A1F7YHD3"/>
<keyword evidence="6 10" id="KW-0067">ATP-binding</keyword>
<dbReference type="Gene3D" id="3.40.50.620">
    <property type="entry name" value="HUPs"/>
    <property type="match status" value="1"/>
</dbReference>
<comment type="similarity">
    <text evidence="10">Belongs to the class-I aminoacyl-tRNA synthetase family.</text>
</comment>
<evidence type="ECO:0000256" key="6">
    <source>
        <dbReference type="ARBA" id="ARBA00022840"/>
    </source>
</evidence>
<dbReference type="GO" id="GO:0005524">
    <property type="term" value="F:ATP binding"/>
    <property type="evidence" value="ECO:0007669"/>
    <property type="project" value="UniProtKB-KW"/>
</dbReference>
<keyword evidence="8 10" id="KW-0030">Aminoacyl-tRNA synthetase</keyword>
<evidence type="ECO:0000313" key="12">
    <source>
        <dbReference type="EMBL" id="OGM26746.1"/>
    </source>
</evidence>
<proteinExistence type="inferred from homology"/>